<reference evidence="3" key="1">
    <citation type="submission" date="2020-05" db="EMBL/GenBank/DDBJ databases">
        <authorList>
            <person name="Chiriac C."/>
            <person name="Salcher M."/>
            <person name="Ghai R."/>
            <person name="Kavagutti S V."/>
        </authorList>
    </citation>
    <scope>NUCLEOTIDE SEQUENCE</scope>
</reference>
<dbReference type="Pfam" id="PF13556">
    <property type="entry name" value="HTH_30"/>
    <property type="match status" value="1"/>
</dbReference>
<accession>A0A6J7GD55</accession>
<dbReference type="EMBL" id="CAFBLX010000189">
    <property type="protein sequence ID" value="CAB4902093.1"/>
    <property type="molecule type" value="Genomic_DNA"/>
</dbReference>
<proteinExistence type="predicted"/>
<dbReference type="InterPro" id="IPR051448">
    <property type="entry name" value="CdaR-like_regulators"/>
</dbReference>
<dbReference type="InterPro" id="IPR042070">
    <property type="entry name" value="PucR_C-HTH_sf"/>
</dbReference>
<dbReference type="Gene3D" id="1.10.10.2840">
    <property type="entry name" value="PucR C-terminal helix-turn-helix domain"/>
    <property type="match status" value="1"/>
</dbReference>
<feature type="domain" description="PucR C-terminal helix-turn-helix" evidence="1">
    <location>
        <begin position="333"/>
        <end position="389"/>
    </location>
</feature>
<evidence type="ECO:0000313" key="3">
    <source>
        <dbReference type="EMBL" id="CAB4902093.1"/>
    </source>
</evidence>
<evidence type="ECO:0000259" key="1">
    <source>
        <dbReference type="Pfam" id="PF13556"/>
    </source>
</evidence>
<dbReference type="AlphaFoldDB" id="A0A6J7GD55"/>
<feature type="domain" description="RsbT co-antagonist protein RsbRD N-terminal" evidence="2">
    <location>
        <begin position="19"/>
        <end position="157"/>
    </location>
</feature>
<protein>
    <submittedName>
        <fullName evidence="3">Unannotated protein</fullName>
    </submittedName>
</protein>
<dbReference type="PANTHER" id="PTHR33744">
    <property type="entry name" value="CARBOHYDRATE DIACID REGULATOR"/>
    <property type="match status" value="1"/>
</dbReference>
<sequence>MVRARETVALRVERELSSVVGEAVLAIRAAIPAYRDLHGPQLADVEGIAYWSLRRLMQIWNADTAELDDRDRARFRAIGVARASDGRPLSDVLRAYRVASSVFIRHIASVHLADLDPADIAELSIAALDGIDAISEEIIGAYTAARERLASDGEHARSALLDDLLAGRQNSPGALADRSRELALTLPTHPTVLVVGRADSTDTVRHEDLDNVLGALGGDRATEDAQLATRRDHRSVFLLPAAVDLADVDAVCAERYLRGSAVARRPITEVSASYRLAADGLGAAPEHAFDDRAVLDEGDNQLLALLTARPYADTNAVVAAVLGTLTEPAHNHLLAGLSAFIATGTATEAAAALHVHPQTLRYRLRRAREVTGRDPRRAWHRLALDTALQLRQLQRPT</sequence>
<evidence type="ECO:0000259" key="2">
    <source>
        <dbReference type="Pfam" id="PF14361"/>
    </source>
</evidence>
<dbReference type="InterPro" id="IPR025751">
    <property type="entry name" value="RsbRD_N_dom"/>
</dbReference>
<dbReference type="Pfam" id="PF14361">
    <property type="entry name" value="RsbRD_N"/>
    <property type="match status" value="1"/>
</dbReference>
<dbReference type="PANTHER" id="PTHR33744:SF7">
    <property type="entry name" value="PUCR FAMILY TRANSCRIPTIONAL REGULATOR"/>
    <property type="match status" value="1"/>
</dbReference>
<gene>
    <name evidence="3" type="ORF">UFOPK3472_02510</name>
</gene>
<name>A0A6J7GD55_9ZZZZ</name>
<organism evidence="3">
    <name type="scientific">freshwater metagenome</name>
    <dbReference type="NCBI Taxonomy" id="449393"/>
    <lineage>
        <taxon>unclassified sequences</taxon>
        <taxon>metagenomes</taxon>
        <taxon>ecological metagenomes</taxon>
    </lineage>
</organism>
<dbReference type="InterPro" id="IPR025736">
    <property type="entry name" value="PucR_C-HTH_dom"/>
</dbReference>